<protein>
    <submittedName>
        <fullName evidence="1">Uncharacterized protein</fullName>
    </submittedName>
</protein>
<keyword evidence="2" id="KW-1185">Reference proteome</keyword>
<evidence type="ECO:0000313" key="2">
    <source>
        <dbReference type="Proteomes" id="UP000652761"/>
    </source>
</evidence>
<dbReference type="AlphaFoldDB" id="A0A843WYV7"/>
<accession>A0A843WYV7</accession>
<gene>
    <name evidence="1" type="ORF">Taro_043411</name>
</gene>
<evidence type="ECO:0000313" key="1">
    <source>
        <dbReference type="EMBL" id="MQM10521.1"/>
    </source>
</evidence>
<name>A0A843WYV7_COLES</name>
<proteinExistence type="predicted"/>
<organism evidence="1 2">
    <name type="scientific">Colocasia esculenta</name>
    <name type="common">Wild taro</name>
    <name type="synonym">Arum esculentum</name>
    <dbReference type="NCBI Taxonomy" id="4460"/>
    <lineage>
        <taxon>Eukaryota</taxon>
        <taxon>Viridiplantae</taxon>
        <taxon>Streptophyta</taxon>
        <taxon>Embryophyta</taxon>
        <taxon>Tracheophyta</taxon>
        <taxon>Spermatophyta</taxon>
        <taxon>Magnoliopsida</taxon>
        <taxon>Liliopsida</taxon>
        <taxon>Araceae</taxon>
        <taxon>Aroideae</taxon>
        <taxon>Colocasieae</taxon>
        <taxon>Colocasia</taxon>
    </lineage>
</organism>
<dbReference type="OrthoDB" id="692019at2759"/>
<reference evidence="1" key="1">
    <citation type="submission" date="2017-07" db="EMBL/GenBank/DDBJ databases">
        <title>Taro Niue Genome Assembly and Annotation.</title>
        <authorList>
            <person name="Atibalentja N."/>
            <person name="Keating K."/>
            <person name="Fields C.J."/>
        </authorList>
    </citation>
    <scope>NUCLEOTIDE SEQUENCE</scope>
    <source>
        <strain evidence="1">Niue_2</strain>
        <tissue evidence="1">Leaf</tissue>
    </source>
</reference>
<dbReference type="Proteomes" id="UP000652761">
    <property type="component" value="Unassembled WGS sequence"/>
</dbReference>
<comment type="caution">
    <text evidence="1">The sequence shown here is derived from an EMBL/GenBank/DDBJ whole genome shotgun (WGS) entry which is preliminary data.</text>
</comment>
<dbReference type="EMBL" id="NMUH01004691">
    <property type="protein sequence ID" value="MQM10521.1"/>
    <property type="molecule type" value="Genomic_DNA"/>
</dbReference>
<sequence length="72" mass="7919">MPKDSTVSDFILNGQWNLPNPTTSDMLTLWPQITAINFCNNNVDEIRCLGLAAAQVLLFSSGVFVVGYDIID</sequence>